<reference evidence="8" key="1">
    <citation type="submission" date="2020-07" db="EMBL/GenBank/DDBJ databases">
        <title>Genome sequence and genetic diversity analysis of an under-domesticated orphan crop, white fonio (Digitaria exilis).</title>
        <authorList>
            <person name="Bennetzen J.L."/>
            <person name="Chen S."/>
            <person name="Ma X."/>
            <person name="Wang X."/>
            <person name="Yssel A.E.J."/>
            <person name="Chaluvadi S.R."/>
            <person name="Johnson M."/>
            <person name="Gangashetty P."/>
            <person name="Hamidou F."/>
            <person name="Sanogo M.D."/>
            <person name="Zwaenepoel A."/>
            <person name="Wallace J."/>
            <person name="Van De Peer Y."/>
            <person name="Van Deynze A."/>
        </authorList>
    </citation>
    <scope>NUCLEOTIDE SEQUENCE</scope>
    <source>
        <tissue evidence="8">Leaves</tissue>
    </source>
</reference>
<proteinExistence type="predicted"/>
<dbReference type="GO" id="GO:0003700">
    <property type="term" value="F:DNA-binding transcription factor activity"/>
    <property type="evidence" value="ECO:0007669"/>
    <property type="project" value="InterPro"/>
</dbReference>
<keyword evidence="2" id="KW-0805">Transcription regulation</keyword>
<dbReference type="Gene3D" id="2.20.25.80">
    <property type="entry name" value="WRKY domain"/>
    <property type="match status" value="1"/>
</dbReference>
<keyword evidence="5" id="KW-0539">Nucleus</keyword>
<evidence type="ECO:0000256" key="4">
    <source>
        <dbReference type="ARBA" id="ARBA00023163"/>
    </source>
</evidence>
<sequence length="244" mass="26762">MAMASAPACAVSELVAKGKESAIALRAVLGQQSLGGGERATKQVEKKWTMEDGFLWRKYGQKDIHGSKYPRLYFRCSYKEDHGCMARRQVQQSEDDPSVYLINYFGEHTCCRDNGVSEDPESSPEPFVINFGASTMDDGKPSGSSPAWPSSDDDGPVVSEISSDLCHSPAEEKELGAGMGNNAAELFEQSTPPAPELTTSMSMSSPEWDDPSQGCLVWDMGLGESLFDDIGEFDHLDYYVRLFQ</sequence>
<keyword evidence="4" id="KW-0804">Transcription</keyword>
<evidence type="ECO:0000256" key="6">
    <source>
        <dbReference type="SAM" id="MobiDB-lite"/>
    </source>
</evidence>
<comment type="subcellular location">
    <subcellularLocation>
        <location evidence="1">Nucleus</location>
    </subcellularLocation>
</comment>
<comment type="caution">
    <text evidence="8">The sequence shown here is derived from an EMBL/GenBank/DDBJ whole genome shotgun (WGS) entry which is preliminary data.</text>
</comment>
<dbReference type="EMBL" id="JACEFO010001777">
    <property type="protein sequence ID" value="KAF8703739.1"/>
    <property type="molecule type" value="Genomic_DNA"/>
</dbReference>
<evidence type="ECO:0000256" key="3">
    <source>
        <dbReference type="ARBA" id="ARBA00023125"/>
    </source>
</evidence>
<evidence type="ECO:0000313" key="8">
    <source>
        <dbReference type="EMBL" id="KAF8703739.1"/>
    </source>
</evidence>
<dbReference type="PANTHER" id="PTHR32096">
    <property type="entry name" value="WRKY TRANSCRIPTION FACTOR 30-RELATED-RELATED"/>
    <property type="match status" value="1"/>
</dbReference>
<dbReference type="GO" id="GO:0005634">
    <property type="term" value="C:nucleus"/>
    <property type="evidence" value="ECO:0007669"/>
    <property type="project" value="UniProtKB-SubCell"/>
</dbReference>
<dbReference type="GO" id="GO:0000976">
    <property type="term" value="F:transcription cis-regulatory region binding"/>
    <property type="evidence" value="ECO:0007669"/>
    <property type="project" value="TreeGrafter"/>
</dbReference>
<dbReference type="PROSITE" id="PS50811">
    <property type="entry name" value="WRKY"/>
    <property type="match status" value="1"/>
</dbReference>
<accession>A0A835EPE9</accession>
<keyword evidence="9" id="KW-1185">Reference proteome</keyword>
<dbReference type="InterPro" id="IPR044810">
    <property type="entry name" value="WRKY_plant"/>
</dbReference>
<evidence type="ECO:0000256" key="1">
    <source>
        <dbReference type="ARBA" id="ARBA00004123"/>
    </source>
</evidence>
<dbReference type="InterPro" id="IPR003657">
    <property type="entry name" value="WRKY_dom"/>
</dbReference>
<feature type="domain" description="WRKY" evidence="7">
    <location>
        <begin position="45"/>
        <end position="108"/>
    </location>
</feature>
<evidence type="ECO:0000259" key="7">
    <source>
        <dbReference type="PROSITE" id="PS50811"/>
    </source>
</evidence>
<gene>
    <name evidence="8" type="ORF">HU200_031826</name>
</gene>
<organism evidence="8 9">
    <name type="scientific">Digitaria exilis</name>
    <dbReference type="NCBI Taxonomy" id="1010633"/>
    <lineage>
        <taxon>Eukaryota</taxon>
        <taxon>Viridiplantae</taxon>
        <taxon>Streptophyta</taxon>
        <taxon>Embryophyta</taxon>
        <taxon>Tracheophyta</taxon>
        <taxon>Spermatophyta</taxon>
        <taxon>Magnoliopsida</taxon>
        <taxon>Liliopsida</taxon>
        <taxon>Poales</taxon>
        <taxon>Poaceae</taxon>
        <taxon>PACMAD clade</taxon>
        <taxon>Panicoideae</taxon>
        <taxon>Panicodae</taxon>
        <taxon>Paniceae</taxon>
        <taxon>Anthephorinae</taxon>
        <taxon>Digitaria</taxon>
    </lineage>
</organism>
<dbReference type="OrthoDB" id="2021064at2759"/>
<evidence type="ECO:0000313" key="9">
    <source>
        <dbReference type="Proteomes" id="UP000636709"/>
    </source>
</evidence>
<dbReference type="Pfam" id="PF03106">
    <property type="entry name" value="WRKY"/>
    <property type="match status" value="1"/>
</dbReference>
<dbReference type="AlphaFoldDB" id="A0A835EPE9"/>
<dbReference type="InterPro" id="IPR036576">
    <property type="entry name" value="WRKY_dom_sf"/>
</dbReference>
<keyword evidence="3" id="KW-0238">DNA-binding</keyword>
<name>A0A835EPE9_9POAL</name>
<feature type="region of interest" description="Disordered" evidence="6">
    <location>
        <begin position="188"/>
        <end position="210"/>
    </location>
</feature>
<dbReference type="SUPFAM" id="SSF118290">
    <property type="entry name" value="WRKY DNA-binding domain"/>
    <property type="match status" value="1"/>
</dbReference>
<protein>
    <recommendedName>
        <fullName evidence="7">WRKY domain-containing protein</fullName>
    </recommendedName>
</protein>
<dbReference type="Proteomes" id="UP000636709">
    <property type="component" value="Unassembled WGS sequence"/>
</dbReference>
<feature type="region of interest" description="Disordered" evidence="6">
    <location>
        <begin position="131"/>
        <end position="161"/>
    </location>
</feature>
<dbReference type="PANTHER" id="PTHR32096:SF146">
    <property type="entry name" value="WRKY TRANSCRIPTION FACTOR 19-RELATED"/>
    <property type="match status" value="1"/>
</dbReference>
<dbReference type="SMART" id="SM00774">
    <property type="entry name" value="WRKY"/>
    <property type="match status" value="1"/>
</dbReference>
<evidence type="ECO:0000256" key="5">
    <source>
        <dbReference type="ARBA" id="ARBA00023242"/>
    </source>
</evidence>
<evidence type="ECO:0000256" key="2">
    <source>
        <dbReference type="ARBA" id="ARBA00023015"/>
    </source>
</evidence>